<feature type="transmembrane region" description="Helical" evidence="2">
    <location>
        <begin position="7"/>
        <end position="25"/>
    </location>
</feature>
<dbReference type="EMBL" id="CP093365">
    <property type="protein sequence ID" value="UQS83592.1"/>
    <property type="molecule type" value="Genomic_DNA"/>
</dbReference>
<comment type="similarity">
    <text evidence="1">Belongs to the UPF0177 family.</text>
</comment>
<accession>A0ABY4PE92</accession>
<sequence>MSLKKKITAAIILILVYFMVGHVLIHHVAENSLRYGISRFLFEVFLALIALYIIKTTKLVLTSPQHRHWGSYLVVLILIVLISFVQNIPEDIVLTFQYSLPQQINFLLIALAAGIFEEVYCRGLLFNIFLQLISKRQNNLVLAAIYNSGIFALLHFSNYFFHHQNLQVTLQQIVYATAIGTLFSLIRVLANGLTLPIIIHALIDFTPNITGNSSGGSWLVVLIFSGLLFIPSIIILAKLGKTC</sequence>
<dbReference type="Pfam" id="PF02517">
    <property type="entry name" value="Rce1-like"/>
    <property type="match status" value="1"/>
</dbReference>
<keyword evidence="2" id="KW-1133">Transmembrane helix</keyword>
<dbReference type="GO" id="GO:0008237">
    <property type="term" value="F:metallopeptidase activity"/>
    <property type="evidence" value="ECO:0007669"/>
    <property type="project" value="UniProtKB-KW"/>
</dbReference>
<feature type="transmembrane region" description="Helical" evidence="2">
    <location>
        <begin position="106"/>
        <end position="128"/>
    </location>
</feature>
<reference evidence="4 6" key="1">
    <citation type="journal article" date="2022" name="Int. J. Syst. Evol. Microbiol.">
        <title>Apilactobacillus apisilvae sp. nov., Nicolia spurrieriana gen. nov. sp. nov., Bombilactobacillus folatiphilus sp. nov. and Bombilactobacillus thymidiniphilus sp. nov., four new lactic acid bacterial isolates from stingless bees Tetragonula carbonaria and Austroplebeia australis.</title>
        <authorList>
            <person name="Oliphant S.A."/>
            <person name="Watson-Haigh N.S."/>
            <person name="Sumby K.M."/>
            <person name="Gardner J."/>
            <person name="Groom S."/>
            <person name="Jiranek V."/>
        </authorList>
    </citation>
    <scope>NUCLEOTIDE SEQUENCE [LARGE SCALE GENOMIC DNA]</scope>
    <source>
        <strain evidence="4 6">SG4_A1</strain>
    </source>
</reference>
<evidence type="ECO:0000313" key="5">
    <source>
        <dbReference type="EMBL" id="UQS83655.1"/>
    </source>
</evidence>
<gene>
    <name evidence="5" type="ORF">MOO47_00170</name>
    <name evidence="4" type="ORF">MOO47_07460</name>
</gene>
<feature type="domain" description="CAAX prenyl protease 2/Lysostaphin resistance protein A-like" evidence="3">
    <location>
        <begin position="104"/>
        <end position="205"/>
    </location>
</feature>
<proteinExistence type="inferred from homology"/>
<protein>
    <submittedName>
        <fullName evidence="4">CPBP family intramembrane metalloprotease</fullName>
    </submittedName>
</protein>
<keyword evidence="6" id="KW-1185">Reference proteome</keyword>
<keyword evidence="4" id="KW-0378">Hydrolase</keyword>
<evidence type="ECO:0000313" key="6">
    <source>
        <dbReference type="Proteomes" id="UP000831947"/>
    </source>
</evidence>
<dbReference type="InterPro" id="IPR003675">
    <property type="entry name" value="Rce1/LyrA-like_dom"/>
</dbReference>
<feature type="transmembrane region" description="Helical" evidence="2">
    <location>
        <begin position="140"/>
        <end position="161"/>
    </location>
</feature>
<feature type="transmembrane region" description="Helical" evidence="2">
    <location>
        <begin position="173"/>
        <end position="203"/>
    </location>
</feature>
<keyword evidence="2" id="KW-0812">Transmembrane</keyword>
<dbReference type="Proteomes" id="UP000831947">
    <property type="component" value="Chromosome"/>
</dbReference>
<evidence type="ECO:0000256" key="1">
    <source>
        <dbReference type="ARBA" id="ARBA00009067"/>
    </source>
</evidence>
<feature type="transmembrane region" description="Helical" evidence="2">
    <location>
        <begin position="215"/>
        <end position="237"/>
    </location>
</feature>
<feature type="transmembrane region" description="Helical" evidence="2">
    <location>
        <begin position="69"/>
        <end position="86"/>
    </location>
</feature>
<keyword evidence="4" id="KW-0645">Protease</keyword>
<evidence type="ECO:0000259" key="3">
    <source>
        <dbReference type="Pfam" id="PF02517"/>
    </source>
</evidence>
<evidence type="ECO:0000256" key="2">
    <source>
        <dbReference type="SAM" id="Phobius"/>
    </source>
</evidence>
<keyword evidence="2" id="KW-0472">Membrane</keyword>
<dbReference type="EMBL" id="CP093365">
    <property type="protein sequence ID" value="UQS83655.1"/>
    <property type="molecule type" value="Genomic_DNA"/>
</dbReference>
<evidence type="ECO:0000313" key="4">
    <source>
        <dbReference type="EMBL" id="UQS83592.1"/>
    </source>
</evidence>
<keyword evidence="4" id="KW-0482">Metalloprotease</keyword>
<feature type="transmembrane region" description="Helical" evidence="2">
    <location>
        <begin position="37"/>
        <end position="57"/>
    </location>
</feature>
<dbReference type="RefSeq" id="WP_249512818.1">
    <property type="nucleotide sequence ID" value="NZ_CP093365.1"/>
</dbReference>
<organism evidence="4 6">
    <name type="scientific">Bombilactobacillus thymidiniphilus</name>
    <dbReference type="NCBI Taxonomy" id="2923363"/>
    <lineage>
        <taxon>Bacteria</taxon>
        <taxon>Bacillati</taxon>
        <taxon>Bacillota</taxon>
        <taxon>Bacilli</taxon>
        <taxon>Lactobacillales</taxon>
        <taxon>Lactobacillaceae</taxon>
        <taxon>Bombilactobacillus</taxon>
    </lineage>
</organism>
<name>A0ABY4PE92_9LACO</name>